<proteinExistence type="predicted"/>
<evidence type="ECO:0000313" key="2">
    <source>
        <dbReference type="Proteomes" id="UP001168167"/>
    </source>
</evidence>
<organism evidence="1 2">
    <name type="scientific">Candidatus Doriopsillibacter californiensis</name>
    <dbReference type="NCBI Taxonomy" id="2970740"/>
    <lineage>
        <taxon>Bacteria</taxon>
        <taxon>Pseudomonadati</taxon>
        <taxon>Pseudomonadota</taxon>
        <taxon>Gammaproteobacteria</taxon>
        <taxon>Candidatus Tethybacterales</taxon>
        <taxon>Candidatus Persebacteraceae</taxon>
        <taxon>Candidatus Doriopsillibacter</taxon>
    </lineage>
</organism>
<comment type="caution">
    <text evidence="1">The sequence shown here is derived from an EMBL/GenBank/DDBJ whole genome shotgun (WGS) entry which is preliminary data.</text>
</comment>
<reference evidence="1" key="2">
    <citation type="journal article" date="2023" name="Microbiome">
        <title>Synthase-selected sorting approach identifies a beta-lactone synthase in a nudibranch symbiotic bacterium.</title>
        <authorList>
            <person name="Dzunkova M."/>
            <person name="La Clair J.J."/>
            <person name="Tyml T."/>
            <person name="Doud D."/>
            <person name="Schulz F."/>
            <person name="Piquer-Esteban S."/>
            <person name="Porcel Sanchis D."/>
            <person name="Osborn A."/>
            <person name="Robinson D."/>
            <person name="Louie K.B."/>
            <person name="Bowen B.P."/>
            <person name="Bowers R.M."/>
            <person name="Lee J."/>
            <person name="Arnau V."/>
            <person name="Diaz-Villanueva W."/>
            <person name="Stepanauskas R."/>
            <person name="Gosliner T."/>
            <person name="Date S.V."/>
            <person name="Northen T.R."/>
            <person name="Cheng J.F."/>
            <person name="Burkart M.D."/>
            <person name="Woyke T."/>
        </authorList>
    </citation>
    <scope>NUCLEOTIDE SEQUENCE</scope>
    <source>
        <strain evidence="1">Df01</strain>
    </source>
</reference>
<keyword evidence="2" id="KW-1185">Reference proteome</keyword>
<protein>
    <submittedName>
        <fullName evidence="1">Phage tail protein</fullName>
    </submittedName>
</protein>
<evidence type="ECO:0000313" key="1">
    <source>
        <dbReference type="EMBL" id="MDM5147662.1"/>
    </source>
</evidence>
<sequence>MAQAQIGGFVFVVGDTEFNSITHEYKGRWEARDKLGALPERQYLGQMPQKITLRGYSIIESRQHLLSFNQLKNQFGGGDTATLSREGEPLDFFIGGDGGVSGDYLGTWVIDSFTENKSILDGHANPKKIEFTLTISQYG</sequence>
<name>A0ABT7QLU3_9GAMM</name>
<gene>
    <name evidence="1" type="ORF">NQX30_04665</name>
</gene>
<dbReference type="Pfam" id="PF06995">
    <property type="entry name" value="Phage_P2_GpU"/>
    <property type="match status" value="1"/>
</dbReference>
<dbReference type="EMBL" id="JANQAO010000003">
    <property type="protein sequence ID" value="MDM5147662.1"/>
    <property type="molecule type" value="Genomic_DNA"/>
</dbReference>
<dbReference type="InterPro" id="IPR009734">
    <property type="entry name" value="Myoviridae_GpU"/>
</dbReference>
<reference evidence="1" key="1">
    <citation type="submission" date="2022-08" db="EMBL/GenBank/DDBJ databases">
        <authorList>
            <person name="Dzunkova M."/>
            <person name="La Clair J."/>
            <person name="Tyml T."/>
            <person name="Doud D."/>
            <person name="Schulz F."/>
            <person name="Piquer S."/>
            <person name="Porcel Sanchis D."/>
            <person name="Osborn A."/>
            <person name="Robinson D."/>
            <person name="Louie K.B."/>
            <person name="Bowen B.P."/>
            <person name="Bowers R."/>
            <person name="Lee J."/>
            <person name="Arnau Llombart V."/>
            <person name="Diaz Villanueva W."/>
            <person name="Gosliner T."/>
            <person name="Northen T."/>
            <person name="Cheng J.-F."/>
            <person name="Burkart M.D."/>
            <person name="Woyke T."/>
        </authorList>
    </citation>
    <scope>NUCLEOTIDE SEQUENCE</scope>
    <source>
        <strain evidence="1">Df01</strain>
    </source>
</reference>
<dbReference type="Proteomes" id="UP001168167">
    <property type="component" value="Unassembled WGS sequence"/>
</dbReference>
<accession>A0ABT7QLU3</accession>